<accession>A0A6V7RBA2</accession>
<dbReference type="GO" id="GO:1904680">
    <property type="term" value="F:peptide transmembrane transporter activity"/>
    <property type="evidence" value="ECO:0007669"/>
    <property type="project" value="TreeGrafter"/>
</dbReference>
<proteinExistence type="inferred from homology"/>
<reference evidence="7 8" key="1">
    <citation type="submission" date="2020-07" db="EMBL/GenBank/DDBJ databases">
        <authorList>
            <person name="Criscuolo A."/>
        </authorList>
    </citation>
    <scope>NUCLEOTIDE SEQUENCE [LARGE SCALE GENOMIC DNA]</scope>
    <source>
        <strain evidence="8">CIP 111030</strain>
    </source>
</reference>
<dbReference type="Gene3D" id="3.10.105.10">
    <property type="entry name" value="Dipeptide-binding Protein, Domain 3"/>
    <property type="match status" value="1"/>
</dbReference>
<gene>
    <name evidence="7" type="primary">dppA_1</name>
    <name evidence="7" type="ORF">JEOSCH030_00610</name>
</gene>
<evidence type="ECO:0000256" key="4">
    <source>
        <dbReference type="ARBA" id="ARBA00022729"/>
    </source>
</evidence>
<dbReference type="Pfam" id="PF00496">
    <property type="entry name" value="SBP_bac_5"/>
    <property type="match status" value="1"/>
</dbReference>
<dbReference type="InterPro" id="IPR000914">
    <property type="entry name" value="SBP_5_dom"/>
</dbReference>
<evidence type="ECO:0000256" key="1">
    <source>
        <dbReference type="ARBA" id="ARBA00004193"/>
    </source>
</evidence>
<dbReference type="EMBL" id="CAJEWE010000007">
    <property type="protein sequence ID" value="CAD2074042.1"/>
    <property type="molecule type" value="Genomic_DNA"/>
</dbReference>
<dbReference type="InterPro" id="IPR030678">
    <property type="entry name" value="Peptide/Ni-bd"/>
</dbReference>
<feature type="signal peptide" evidence="5">
    <location>
        <begin position="1"/>
        <end position="22"/>
    </location>
</feature>
<evidence type="ECO:0000259" key="6">
    <source>
        <dbReference type="Pfam" id="PF00496"/>
    </source>
</evidence>
<dbReference type="Gene3D" id="3.40.190.10">
    <property type="entry name" value="Periplasmic binding protein-like II"/>
    <property type="match status" value="1"/>
</dbReference>
<keyword evidence="4 5" id="KW-0732">Signal</keyword>
<comment type="subcellular location">
    <subcellularLocation>
        <location evidence="1">Cell membrane</location>
        <topology evidence="1">Lipid-anchor</topology>
    </subcellularLocation>
</comment>
<evidence type="ECO:0000313" key="7">
    <source>
        <dbReference type="EMBL" id="CAD2074042.1"/>
    </source>
</evidence>
<keyword evidence="3" id="KW-0813">Transport</keyword>
<feature type="domain" description="Solute-binding protein family 5" evidence="6">
    <location>
        <begin position="84"/>
        <end position="419"/>
    </location>
</feature>
<name>A0A6V7RBA2_9BACL</name>
<evidence type="ECO:0000256" key="3">
    <source>
        <dbReference type="ARBA" id="ARBA00022448"/>
    </source>
</evidence>
<dbReference type="Proteomes" id="UP000521032">
    <property type="component" value="Unassembled WGS sequence"/>
</dbReference>
<dbReference type="InterPro" id="IPR039424">
    <property type="entry name" value="SBP_5"/>
</dbReference>
<dbReference type="GO" id="GO:0042597">
    <property type="term" value="C:periplasmic space"/>
    <property type="evidence" value="ECO:0007669"/>
    <property type="project" value="UniProtKB-ARBA"/>
</dbReference>
<dbReference type="SUPFAM" id="SSF53850">
    <property type="entry name" value="Periplasmic binding protein-like II"/>
    <property type="match status" value="1"/>
</dbReference>
<dbReference type="AlphaFoldDB" id="A0A6V7RBA2"/>
<dbReference type="PROSITE" id="PS01040">
    <property type="entry name" value="SBP_BACTERIAL_5"/>
    <property type="match status" value="1"/>
</dbReference>
<sequence length="504" mass="56786">MKNKFGVLFVALMLTFVLSACGKGSEEVEDLLKENKTEETKDGLKVAISVDPDGLDPHRTTASSTFVITNNIYDTLVKVTEDGEIVPSLASSYEQSEDGKTLTFHLRDDVKFHDGTKFTAKDVAYSFERIRDDLGPRKDNYQYITEVNVIDDYTIDFKAEAPSASFISDFAYPWAAIVKDGSGDDLKKSPVGTGPYRLVNWTPQDNIVLEGVEHYNKGAIKNVEFKIMPDSTAQVTSFKKGDIDLIETTGDVVETLGDAKIIEIDNNSVQLMAMNLENEHLKDEKLRQAINMAVDKEELINAVWWGYGKEIGSHYPPVLKGYVDTTNTYPYDVDKAKQLVKELGREGITLNMKLPTDYPNYVAAGQIIAEKLEAIGIHVKIETIEWGTWLTDVYGNRDYDLTVVGHTGRIDGYDLLEKYGSTRSDNYFNYKNAEVDNLLSSIKVELDDDTRMDMYKRVQTILAEEVPAVYIQAPTRIYAINEDLEGFTSYPIDVFELKDLKFKE</sequence>
<keyword evidence="8" id="KW-1185">Reference proteome</keyword>
<organism evidence="7 8">
    <name type="scientific">Phocicoccus schoeneichii</name>
    <dbReference type="NCBI Taxonomy" id="1812261"/>
    <lineage>
        <taxon>Bacteria</taxon>
        <taxon>Bacillati</taxon>
        <taxon>Bacillota</taxon>
        <taxon>Bacilli</taxon>
        <taxon>Bacillales</taxon>
        <taxon>Salinicoccaceae</taxon>
        <taxon>Phocicoccus</taxon>
    </lineage>
</organism>
<dbReference type="InterPro" id="IPR023765">
    <property type="entry name" value="SBP_5_CS"/>
</dbReference>
<dbReference type="PROSITE" id="PS51257">
    <property type="entry name" value="PROKAR_LIPOPROTEIN"/>
    <property type="match status" value="1"/>
</dbReference>
<evidence type="ECO:0000256" key="2">
    <source>
        <dbReference type="ARBA" id="ARBA00005695"/>
    </source>
</evidence>
<dbReference type="Gene3D" id="3.90.76.10">
    <property type="entry name" value="Dipeptide-binding Protein, Domain 1"/>
    <property type="match status" value="1"/>
</dbReference>
<dbReference type="PANTHER" id="PTHR30290:SF9">
    <property type="entry name" value="OLIGOPEPTIDE-BINDING PROTEIN APPA"/>
    <property type="match status" value="1"/>
</dbReference>
<dbReference type="PANTHER" id="PTHR30290">
    <property type="entry name" value="PERIPLASMIC BINDING COMPONENT OF ABC TRANSPORTER"/>
    <property type="match status" value="1"/>
</dbReference>
<dbReference type="PIRSF" id="PIRSF002741">
    <property type="entry name" value="MppA"/>
    <property type="match status" value="1"/>
</dbReference>
<dbReference type="RefSeq" id="WP_208455156.1">
    <property type="nucleotide sequence ID" value="NZ_BMDB01000002.1"/>
</dbReference>
<dbReference type="GO" id="GO:0015833">
    <property type="term" value="P:peptide transport"/>
    <property type="evidence" value="ECO:0007669"/>
    <property type="project" value="TreeGrafter"/>
</dbReference>
<dbReference type="GO" id="GO:0043190">
    <property type="term" value="C:ATP-binding cassette (ABC) transporter complex"/>
    <property type="evidence" value="ECO:0007669"/>
    <property type="project" value="InterPro"/>
</dbReference>
<evidence type="ECO:0000256" key="5">
    <source>
        <dbReference type="SAM" id="SignalP"/>
    </source>
</evidence>
<evidence type="ECO:0000313" key="8">
    <source>
        <dbReference type="Proteomes" id="UP000521032"/>
    </source>
</evidence>
<feature type="chain" id="PRO_5027935674" evidence="5">
    <location>
        <begin position="23"/>
        <end position="504"/>
    </location>
</feature>
<comment type="caution">
    <text evidence="7">The sequence shown here is derived from an EMBL/GenBank/DDBJ whole genome shotgun (WGS) entry which is preliminary data.</text>
</comment>
<comment type="similarity">
    <text evidence="2">Belongs to the bacterial solute-binding protein 5 family.</text>
</comment>
<protein>
    <submittedName>
        <fullName evidence="7">Periplasmic dipeptide transport protein</fullName>
    </submittedName>
</protein>